<gene>
    <name evidence="4" type="ORF">SEMRO_392_G133250.1</name>
</gene>
<dbReference type="PANTHER" id="PTHR42743:SF11">
    <property type="entry name" value="AMINODEOXYCHORISMATE LYASE"/>
    <property type="match status" value="1"/>
</dbReference>
<dbReference type="FunFam" id="3.20.10.10:FF:000002">
    <property type="entry name" value="D-alanine aminotransferase"/>
    <property type="match status" value="1"/>
</dbReference>
<dbReference type="InterPro" id="IPR001544">
    <property type="entry name" value="Aminotrans_IV"/>
</dbReference>
<sequence>MAYKIDERNKNLFAIVDDKIVPRSEASIPIWDAGFLHGKQIWSSPRLVNGKIFRLQDHLDKIRHGIQAMNCKIVPDDAVFRKAIRNVLVANKMQGATGVHIRIVYTPGTQVTASMNMKAVVNWDGTPAPPRIIVMPEWRGMGTIYDTVKGEKAIISQYRRPSPQFADQRIHSNNQIHSSLACDEAVQAGVAAALMLDADGFVAEAHASHMAIIKDGKFYTPHVRCCPPGVTRKVLLEVCQSNDIPAMEDDITVERLMDADEVMIMGTMSGPISITHVDGNVIGDGEIGPMTTRLKALYNDAMADEKNLFDIFAEEE</sequence>
<dbReference type="Pfam" id="PF01063">
    <property type="entry name" value="Aminotran_4"/>
    <property type="match status" value="1"/>
</dbReference>
<keyword evidence="4" id="KW-0808">Transferase</keyword>
<comment type="caution">
    <text evidence="4">The sequence shown here is derived from an EMBL/GenBank/DDBJ whole genome shotgun (WGS) entry which is preliminary data.</text>
</comment>
<proteinExistence type="inferred from homology"/>
<reference evidence="4" key="1">
    <citation type="submission" date="2020-06" db="EMBL/GenBank/DDBJ databases">
        <authorList>
            <consortium name="Plant Systems Biology data submission"/>
        </authorList>
    </citation>
    <scope>NUCLEOTIDE SEQUENCE</scope>
    <source>
        <strain evidence="4">D6</strain>
    </source>
</reference>
<evidence type="ECO:0000313" key="5">
    <source>
        <dbReference type="Proteomes" id="UP001153069"/>
    </source>
</evidence>
<dbReference type="Proteomes" id="UP001153069">
    <property type="component" value="Unassembled WGS sequence"/>
</dbReference>
<evidence type="ECO:0000256" key="3">
    <source>
        <dbReference type="ARBA" id="ARBA00022898"/>
    </source>
</evidence>
<dbReference type="InterPro" id="IPR050571">
    <property type="entry name" value="Class-IV_PLP-Dep_Aminotrnsfr"/>
</dbReference>
<comment type="similarity">
    <text evidence="2">Belongs to the class-IV pyridoxal-phosphate-dependent aminotransferase family.</text>
</comment>
<dbReference type="InterPro" id="IPR043132">
    <property type="entry name" value="BCAT-like_C"/>
</dbReference>
<keyword evidence="3" id="KW-0663">Pyridoxal phosphate</keyword>
<dbReference type="PANTHER" id="PTHR42743">
    <property type="entry name" value="AMINO-ACID AMINOTRANSFERASE"/>
    <property type="match status" value="1"/>
</dbReference>
<evidence type="ECO:0000313" key="4">
    <source>
        <dbReference type="EMBL" id="CAB9509490.1"/>
    </source>
</evidence>
<dbReference type="Gene3D" id="3.20.10.10">
    <property type="entry name" value="D-amino Acid Aminotransferase, subunit A, domain 2"/>
    <property type="match status" value="1"/>
</dbReference>
<comment type="cofactor">
    <cofactor evidence="1">
        <name>pyridoxal 5'-phosphate</name>
        <dbReference type="ChEBI" id="CHEBI:597326"/>
    </cofactor>
</comment>
<keyword evidence="5" id="KW-1185">Reference proteome</keyword>
<dbReference type="EMBL" id="CAICTM010000391">
    <property type="protein sequence ID" value="CAB9509490.1"/>
    <property type="molecule type" value="Genomic_DNA"/>
</dbReference>
<dbReference type="GO" id="GO:0008652">
    <property type="term" value="P:amino acid biosynthetic process"/>
    <property type="evidence" value="ECO:0007669"/>
    <property type="project" value="UniProtKB-ARBA"/>
</dbReference>
<dbReference type="AlphaFoldDB" id="A0A9N8DWB1"/>
<dbReference type="InterPro" id="IPR036038">
    <property type="entry name" value="Aminotransferase-like"/>
</dbReference>
<dbReference type="GO" id="GO:0046394">
    <property type="term" value="P:carboxylic acid biosynthetic process"/>
    <property type="evidence" value="ECO:0007669"/>
    <property type="project" value="UniProtKB-ARBA"/>
</dbReference>
<dbReference type="Gene3D" id="3.30.470.10">
    <property type="match status" value="1"/>
</dbReference>
<dbReference type="SUPFAM" id="SSF56752">
    <property type="entry name" value="D-aminoacid aminotransferase-like PLP-dependent enzymes"/>
    <property type="match status" value="1"/>
</dbReference>
<evidence type="ECO:0000256" key="1">
    <source>
        <dbReference type="ARBA" id="ARBA00001933"/>
    </source>
</evidence>
<dbReference type="InterPro" id="IPR043131">
    <property type="entry name" value="BCAT-like_N"/>
</dbReference>
<accession>A0A9N8DWB1</accession>
<dbReference type="OrthoDB" id="187274at2759"/>
<organism evidence="4 5">
    <name type="scientific">Seminavis robusta</name>
    <dbReference type="NCBI Taxonomy" id="568900"/>
    <lineage>
        <taxon>Eukaryota</taxon>
        <taxon>Sar</taxon>
        <taxon>Stramenopiles</taxon>
        <taxon>Ochrophyta</taxon>
        <taxon>Bacillariophyta</taxon>
        <taxon>Bacillariophyceae</taxon>
        <taxon>Bacillariophycidae</taxon>
        <taxon>Naviculales</taxon>
        <taxon>Naviculaceae</taxon>
        <taxon>Seminavis</taxon>
    </lineage>
</organism>
<dbReference type="GO" id="GO:0008483">
    <property type="term" value="F:transaminase activity"/>
    <property type="evidence" value="ECO:0007669"/>
    <property type="project" value="UniProtKB-KW"/>
</dbReference>
<protein>
    <submittedName>
        <fullName evidence="4">Acid aminotransferase-like protein 2</fullName>
    </submittedName>
</protein>
<keyword evidence="4" id="KW-0032">Aminotransferase</keyword>
<evidence type="ECO:0000256" key="2">
    <source>
        <dbReference type="ARBA" id="ARBA00009320"/>
    </source>
</evidence>
<name>A0A9N8DWB1_9STRA</name>